<keyword evidence="3" id="KW-1185">Reference proteome</keyword>
<organism evidence="2 3">
    <name type="scientific">Mycena belliarum</name>
    <dbReference type="NCBI Taxonomy" id="1033014"/>
    <lineage>
        <taxon>Eukaryota</taxon>
        <taxon>Fungi</taxon>
        <taxon>Dikarya</taxon>
        <taxon>Basidiomycota</taxon>
        <taxon>Agaricomycotina</taxon>
        <taxon>Agaricomycetes</taxon>
        <taxon>Agaricomycetidae</taxon>
        <taxon>Agaricales</taxon>
        <taxon>Marasmiineae</taxon>
        <taxon>Mycenaceae</taxon>
        <taxon>Mycena</taxon>
    </lineage>
</organism>
<evidence type="ECO:0000313" key="3">
    <source>
        <dbReference type="Proteomes" id="UP001222325"/>
    </source>
</evidence>
<reference evidence="2" key="1">
    <citation type="submission" date="2023-03" db="EMBL/GenBank/DDBJ databases">
        <title>Massive genome expansion in bonnet fungi (Mycena s.s.) driven by repeated elements and novel gene families across ecological guilds.</title>
        <authorList>
            <consortium name="Lawrence Berkeley National Laboratory"/>
            <person name="Harder C.B."/>
            <person name="Miyauchi S."/>
            <person name="Viragh M."/>
            <person name="Kuo A."/>
            <person name="Thoen E."/>
            <person name="Andreopoulos B."/>
            <person name="Lu D."/>
            <person name="Skrede I."/>
            <person name="Drula E."/>
            <person name="Henrissat B."/>
            <person name="Morin E."/>
            <person name="Kohler A."/>
            <person name="Barry K."/>
            <person name="LaButti K."/>
            <person name="Morin E."/>
            <person name="Salamov A."/>
            <person name="Lipzen A."/>
            <person name="Mereny Z."/>
            <person name="Hegedus B."/>
            <person name="Baldrian P."/>
            <person name="Stursova M."/>
            <person name="Weitz H."/>
            <person name="Taylor A."/>
            <person name="Grigoriev I.V."/>
            <person name="Nagy L.G."/>
            <person name="Martin F."/>
            <person name="Kauserud H."/>
        </authorList>
    </citation>
    <scope>NUCLEOTIDE SEQUENCE</scope>
    <source>
        <strain evidence="2">CBHHK173m</strain>
    </source>
</reference>
<dbReference type="GO" id="GO:0017108">
    <property type="term" value="F:5'-flap endonuclease activity"/>
    <property type="evidence" value="ECO:0007669"/>
    <property type="project" value="TreeGrafter"/>
</dbReference>
<sequence>MGIDGLWKVADRYACCCHNLHLTQELQAIEEKISLHNLAVGTGFIANVTGARGFSLGIDASGWMYRACYLHGNTESPELVALFARCSRLFRLLYIPIFVFDGPNRPAMKRGKVIRGNDHWLTGPFQQMLDGFGFAWIMVSLLSLAPGEAEATLSEMTTNGIPLRVDAILTDDSDSFVFGASVVLRMYTDLEHSRTEDNDNFEASRYSAYDITTVLGLSRESLILIAILAGGDYSDRLRNCGLAIAMGLARAGLGQQLISGLHGLSHAGSVAFLQTWRESLRLELETNGSGYLPHRCKQLASQVPADFPNLNVINLYLHPIVSSGAAARSLVFQAPRLDILAQFAEAYFGWGDSIGILMHFADQLFAGLVVRELTQRALVNDGILLAENPPSIIKRIVGSRRHKSTGHLVELRVLLNLASTMILAPLQTITGRRDPSQGAEAAVTEWITKTLPKTRVWVPRSMVEHVYPVMVLDYICAQGMLVSVSVVPS</sequence>
<dbReference type="InterPro" id="IPR006086">
    <property type="entry name" value="XPG-I_dom"/>
</dbReference>
<dbReference type="SMART" id="SM00484">
    <property type="entry name" value="XPGI"/>
    <property type="match status" value="1"/>
</dbReference>
<proteinExistence type="predicted"/>
<dbReference type="Gene3D" id="3.40.50.1010">
    <property type="entry name" value="5'-nuclease"/>
    <property type="match status" value="2"/>
</dbReference>
<dbReference type="GO" id="GO:0006281">
    <property type="term" value="P:DNA repair"/>
    <property type="evidence" value="ECO:0007669"/>
    <property type="project" value="UniProtKB-ARBA"/>
</dbReference>
<dbReference type="EMBL" id="JARJCN010000024">
    <property type="protein sequence ID" value="KAJ7089347.1"/>
    <property type="molecule type" value="Genomic_DNA"/>
</dbReference>
<dbReference type="SUPFAM" id="SSF47807">
    <property type="entry name" value="5' to 3' exonuclease, C-terminal subdomain"/>
    <property type="match status" value="1"/>
</dbReference>
<dbReference type="AlphaFoldDB" id="A0AAD6XUX5"/>
<dbReference type="Pfam" id="PF00867">
    <property type="entry name" value="XPG_I"/>
    <property type="match status" value="1"/>
</dbReference>
<protein>
    <submittedName>
        <fullName evidence="2">PIN domain-like protein</fullName>
    </submittedName>
</protein>
<dbReference type="InterPro" id="IPR006084">
    <property type="entry name" value="XPG/Rad2"/>
</dbReference>
<dbReference type="SUPFAM" id="SSF88723">
    <property type="entry name" value="PIN domain-like"/>
    <property type="match status" value="1"/>
</dbReference>
<dbReference type="InterPro" id="IPR029060">
    <property type="entry name" value="PIN-like_dom_sf"/>
</dbReference>
<dbReference type="Proteomes" id="UP001222325">
    <property type="component" value="Unassembled WGS sequence"/>
</dbReference>
<accession>A0AAD6XUX5</accession>
<feature type="domain" description="XPG-I" evidence="1">
    <location>
        <begin position="130"/>
        <end position="217"/>
    </location>
</feature>
<gene>
    <name evidence="2" type="ORF">B0H15DRAFT_780106</name>
</gene>
<dbReference type="InterPro" id="IPR036279">
    <property type="entry name" value="5-3_exonuclease_C_sf"/>
</dbReference>
<name>A0AAD6XUX5_9AGAR</name>
<evidence type="ECO:0000259" key="1">
    <source>
        <dbReference type="SMART" id="SM00484"/>
    </source>
</evidence>
<dbReference type="CDD" id="cd09870">
    <property type="entry name" value="PIN_YEN1"/>
    <property type="match status" value="1"/>
</dbReference>
<comment type="caution">
    <text evidence="2">The sequence shown here is derived from an EMBL/GenBank/DDBJ whole genome shotgun (WGS) entry which is preliminary data.</text>
</comment>
<dbReference type="PRINTS" id="PR00853">
    <property type="entry name" value="XPGRADSUPER"/>
</dbReference>
<evidence type="ECO:0000313" key="2">
    <source>
        <dbReference type="EMBL" id="KAJ7089347.1"/>
    </source>
</evidence>
<dbReference type="PANTHER" id="PTHR11081">
    <property type="entry name" value="FLAP ENDONUCLEASE FAMILY MEMBER"/>
    <property type="match status" value="1"/>
</dbReference>
<dbReference type="PANTHER" id="PTHR11081:SF75">
    <property type="entry name" value="ENDONUCLEASE, PUTATIVE (AFU_ORTHOLOGUE AFUA_3G13260)-RELATED"/>
    <property type="match status" value="1"/>
</dbReference>